<dbReference type="Gramene" id="KOM28046">
    <property type="protein sequence ID" value="KOM28046"/>
    <property type="gene ID" value="LR48_Vigan492s001000"/>
</dbReference>
<evidence type="ECO:0000313" key="2">
    <source>
        <dbReference type="EMBL" id="KOM28046.1"/>
    </source>
</evidence>
<evidence type="ECO:0000256" key="1">
    <source>
        <dbReference type="SAM" id="MobiDB-lite"/>
    </source>
</evidence>
<organism evidence="2 3">
    <name type="scientific">Phaseolus angularis</name>
    <name type="common">Azuki bean</name>
    <name type="synonym">Vigna angularis</name>
    <dbReference type="NCBI Taxonomy" id="3914"/>
    <lineage>
        <taxon>Eukaryota</taxon>
        <taxon>Viridiplantae</taxon>
        <taxon>Streptophyta</taxon>
        <taxon>Embryophyta</taxon>
        <taxon>Tracheophyta</taxon>
        <taxon>Spermatophyta</taxon>
        <taxon>Magnoliopsida</taxon>
        <taxon>eudicotyledons</taxon>
        <taxon>Gunneridae</taxon>
        <taxon>Pentapetalae</taxon>
        <taxon>rosids</taxon>
        <taxon>fabids</taxon>
        <taxon>Fabales</taxon>
        <taxon>Fabaceae</taxon>
        <taxon>Papilionoideae</taxon>
        <taxon>50 kb inversion clade</taxon>
        <taxon>NPAAA clade</taxon>
        <taxon>indigoferoid/millettioid clade</taxon>
        <taxon>Phaseoleae</taxon>
        <taxon>Vigna</taxon>
    </lineage>
</organism>
<dbReference type="AlphaFoldDB" id="A0A0L9TCF1"/>
<name>A0A0L9TCF1_PHAAN</name>
<gene>
    <name evidence="2" type="ORF">LR48_Vigan492s001000</name>
</gene>
<protein>
    <submittedName>
        <fullName evidence="2">Uncharacterized protein</fullName>
    </submittedName>
</protein>
<accession>A0A0L9TCF1</accession>
<feature type="region of interest" description="Disordered" evidence="1">
    <location>
        <begin position="1"/>
        <end position="95"/>
    </location>
</feature>
<feature type="compositionally biased region" description="Basic residues" evidence="1">
    <location>
        <begin position="14"/>
        <end position="24"/>
    </location>
</feature>
<dbReference type="Proteomes" id="UP000053144">
    <property type="component" value="Unassembled WGS sequence"/>
</dbReference>
<evidence type="ECO:0000313" key="3">
    <source>
        <dbReference type="Proteomes" id="UP000053144"/>
    </source>
</evidence>
<feature type="compositionally biased region" description="Pro residues" evidence="1">
    <location>
        <begin position="47"/>
        <end position="71"/>
    </location>
</feature>
<dbReference type="EMBL" id="KQ258409">
    <property type="protein sequence ID" value="KOM28046.1"/>
    <property type="molecule type" value="Genomic_DNA"/>
</dbReference>
<reference evidence="3" key="1">
    <citation type="journal article" date="2015" name="Proc. Natl. Acad. Sci. U.S.A.">
        <title>Genome sequencing of adzuki bean (Vigna angularis) provides insight into high starch and low fat accumulation and domestication.</title>
        <authorList>
            <person name="Yang K."/>
            <person name="Tian Z."/>
            <person name="Chen C."/>
            <person name="Luo L."/>
            <person name="Zhao B."/>
            <person name="Wang Z."/>
            <person name="Yu L."/>
            <person name="Li Y."/>
            <person name="Sun Y."/>
            <person name="Li W."/>
            <person name="Chen Y."/>
            <person name="Li Y."/>
            <person name="Zhang Y."/>
            <person name="Ai D."/>
            <person name="Zhao J."/>
            <person name="Shang C."/>
            <person name="Ma Y."/>
            <person name="Wu B."/>
            <person name="Wang M."/>
            <person name="Gao L."/>
            <person name="Sun D."/>
            <person name="Zhang P."/>
            <person name="Guo F."/>
            <person name="Wang W."/>
            <person name="Li Y."/>
            <person name="Wang J."/>
            <person name="Varshney R.K."/>
            <person name="Wang J."/>
            <person name="Ling H.Q."/>
            <person name="Wan P."/>
        </authorList>
    </citation>
    <scope>NUCLEOTIDE SEQUENCE</scope>
    <source>
        <strain evidence="3">cv. Jingnong 6</strain>
    </source>
</reference>
<feature type="compositionally biased region" description="Pro residues" evidence="1">
    <location>
        <begin position="85"/>
        <end position="95"/>
    </location>
</feature>
<sequence>MTGQSSERPDKGKGLAKPKKRQRQVPKYVLRIPAKLPTTTAPSPSSVGPPPTPTIQPPPTPTIQPPIPAVDPTPTSAIHLYPTPTAHPSPTPKADPLPPPIIITPTPPPMLITPTPPLTLLLYLSHLIYRLLRLFIPSRVASQAITRSIKQQFLSPWPTWGAIPDDDKKPLWEHFQWKPEHETHIQRNFHMKSSHQLSEMFRDAHNAGEHPYWLGEQIWNSLLAHWNSVEFCNKCAKAQRNKASEAYDSFGSSSRPYSYEKMKEEIRKDITQEITKKIRVELYDEVAEMVARQFQQRCEDYGNRPPPSPIAEHVVPPTGQDILTTATPLAAAAAAFQPKTVMLLLVLCALRVPSFSPCLLLHPAVTTSSFSALLIKPAAAILVVGPSQACLWMFQDVRKGCLRTGRFLLAIRGVAGPFAGTLISLLDCVQLPPSYWNTVSCFLLVVAALLDGDVLLSLDHAALLDAFSFWSSFRVLPPGPGQVLLRAISGVPSSSTCFHFAGCHLQNACSWTLLGACWTELLPCITVHTISRALPFRNSTKDGEMLSLKTIGHHV</sequence>
<feature type="compositionally biased region" description="Low complexity" evidence="1">
    <location>
        <begin position="37"/>
        <end position="46"/>
    </location>
</feature>
<proteinExistence type="predicted"/>